<evidence type="ECO:0000256" key="3">
    <source>
        <dbReference type="ARBA" id="ARBA00022729"/>
    </source>
</evidence>
<keyword evidence="3" id="KW-0732">Signal</keyword>
<dbReference type="Proteomes" id="UP000267430">
    <property type="component" value="Unassembled WGS sequence"/>
</dbReference>
<evidence type="ECO:0000313" key="6">
    <source>
        <dbReference type="Proteomes" id="UP000267430"/>
    </source>
</evidence>
<evidence type="ECO:0000259" key="4">
    <source>
        <dbReference type="Pfam" id="PF00496"/>
    </source>
</evidence>
<dbReference type="OrthoDB" id="9803988at2"/>
<evidence type="ECO:0000256" key="1">
    <source>
        <dbReference type="ARBA" id="ARBA00005695"/>
    </source>
</evidence>
<dbReference type="GO" id="GO:0015833">
    <property type="term" value="P:peptide transport"/>
    <property type="evidence" value="ECO:0007669"/>
    <property type="project" value="TreeGrafter"/>
</dbReference>
<dbReference type="Pfam" id="PF00496">
    <property type="entry name" value="SBP_bac_5"/>
    <property type="match status" value="1"/>
</dbReference>
<dbReference type="GO" id="GO:1904680">
    <property type="term" value="F:peptide transmembrane transporter activity"/>
    <property type="evidence" value="ECO:0007669"/>
    <property type="project" value="TreeGrafter"/>
</dbReference>
<name>A0A433HJR6_9BACI</name>
<feature type="domain" description="Solute-binding protein family 5" evidence="4">
    <location>
        <begin position="32"/>
        <end position="123"/>
    </location>
</feature>
<dbReference type="InterPro" id="IPR039424">
    <property type="entry name" value="SBP_5"/>
</dbReference>
<comment type="caution">
    <text evidence="5">The sequence shown here is derived from an EMBL/GenBank/DDBJ whole genome shotgun (WGS) entry which is preliminary data.</text>
</comment>
<dbReference type="PANTHER" id="PTHR30290:SF9">
    <property type="entry name" value="OLIGOPEPTIDE-BINDING PROTEIN APPA"/>
    <property type="match status" value="1"/>
</dbReference>
<accession>A0A433HJR6</accession>
<organism evidence="5 6">
    <name type="scientific">Peribacillus cavernae</name>
    <dbReference type="NCBI Taxonomy" id="1674310"/>
    <lineage>
        <taxon>Bacteria</taxon>
        <taxon>Bacillati</taxon>
        <taxon>Bacillota</taxon>
        <taxon>Bacilli</taxon>
        <taxon>Bacillales</taxon>
        <taxon>Bacillaceae</taxon>
        <taxon>Peribacillus</taxon>
    </lineage>
</organism>
<protein>
    <submittedName>
        <fullName evidence="5">ABC transporter substrate-binding protein</fullName>
    </submittedName>
</protein>
<keyword evidence="6" id="KW-1185">Reference proteome</keyword>
<comment type="similarity">
    <text evidence="1">Belongs to the bacterial solute-binding protein 5 family.</text>
</comment>
<dbReference type="SUPFAM" id="SSF53850">
    <property type="entry name" value="Periplasmic binding protein-like II"/>
    <property type="match status" value="1"/>
</dbReference>
<dbReference type="PANTHER" id="PTHR30290">
    <property type="entry name" value="PERIPLASMIC BINDING COMPONENT OF ABC TRANSPORTER"/>
    <property type="match status" value="1"/>
</dbReference>
<evidence type="ECO:0000256" key="2">
    <source>
        <dbReference type="ARBA" id="ARBA00022448"/>
    </source>
</evidence>
<dbReference type="AlphaFoldDB" id="A0A433HJR6"/>
<evidence type="ECO:0000313" key="5">
    <source>
        <dbReference type="EMBL" id="RUQ28691.1"/>
    </source>
</evidence>
<proteinExistence type="inferred from homology"/>
<reference evidence="5 6" key="1">
    <citation type="submission" date="2018-12" db="EMBL/GenBank/DDBJ databases">
        <title>Bacillus chawlae sp. nov., Bacillus glennii sp. nov., and Bacillus saganii sp. nov. Isolated from the Vehicle Assembly Building at Kennedy Space Center where the Viking Spacecraft were Assembled.</title>
        <authorList>
            <person name="Seuylemezian A."/>
            <person name="Vaishampayan P."/>
        </authorList>
    </citation>
    <scope>NUCLEOTIDE SEQUENCE [LARGE SCALE GENOMIC DNA]</scope>
    <source>
        <strain evidence="5 6">L5</strain>
    </source>
</reference>
<dbReference type="Gene3D" id="3.40.190.10">
    <property type="entry name" value="Periplasmic binding protein-like II"/>
    <property type="match status" value="1"/>
</dbReference>
<dbReference type="InterPro" id="IPR000914">
    <property type="entry name" value="SBP_5_dom"/>
</dbReference>
<keyword evidence="2" id="KW-0813">Transport</keyword>
<dbReference type="EMBL" id="RYZZ01000015">
    <property type="protein sequence ID" value="RUQ28691.1"/>
    <property type="molecule type" value="Genomic_DNA"/>
</dbReference>
<gene>
    <name evidence="5" type="ORF">ELQ35_11825</name>
</gene>
<sequence length="148" mass="16727">MIQVVDPSPLNWLFVLYNTMEEPIRSDPDGHIVPSLATEASWFNPHTLEVQLRKGVTFHDGAPFTAKNVKESFDELQRWTAPHPPGTWLNFDKGAKCKVLDDYTVHFTFPSPDGLAIGKMRAFHIGNQLFWSQLGFGYARNGSGEGHW</sequence>